<evidence type="ECO:0000313" key="2">
    <source>
        <dbReference type="Proteomes" id="UP000030355"/>
    </source>
</evidence>
<comment type="caution">
    <text evidence="1">The sequence shown here is derived from an EMBL/GenBank/DDBJ whole genome shotgun (WGS) entry which is preliminary data.</text>
</comment>
<dbReference type="eggNOG" id="ENOG5032ICT">
    <property type="taxonomic scope" value="Bacteria"/>
</dbReference>
<dbReference type="RefSeq" id="WP_032521718.1">
    <property type="nucleotide sequence ID" value="NZ_CP138977.1"/>
</dbReference>
<dbReference type="AlphaFoldDB" id="A0A0A2A778"/>
<gene>
    <name evidence="1" type="ORF">EU95_0551</name>
</gene>
<proteinExistence type="predicted"/>
<name>A0A0A2A778_PROMR</name>
<dbReference type="Proteomes" id="UP000030355">
    <property type="component" value="Unassembled WGS sequence"/>
</dbReference>
<dbReference type="STRING" id="93057.EU95_0551"/>
<evidence type="ECO:0000313" key="1">
    <source>
        <dbReference type="EMBL" id="KGF96666.1"/>
    </source>
</evidence>
<reference evidence="2" key="1">
    <citation type="journal article" date="2014" name="Sci. Data">
        <title>Genomes of diverse isolates of the marine cyanobacterium Prochlorococcus.</title>
        <authorList>
            <person name="Biller S."/>
            <person name="Berube P."/>
            <person name="Thompson J."/>
            <person name="Kelly L."/>
            <person name="Roggensack S."/>
            <person name="Awad L."/>
            <person name="Roache-Johnson K."/>
            <person name="Ding H."/>
            <person name="Giovannoni S.J."/>
            <person name="Moore L.R."/>
            <person name="Chisholm S.W."/>
        </authorList>
    </citation>
    <scope>NUCLEOTIDE SEQUENCE [LARGE SCALE GENOMIC DNA]</scope>
    <source>
        <strain evidence="2">MIT 9201</strain>
    </source>
</reference>
<dbReference type="OrthoDB" id="9865367at2"/>
<dbReference type="EMBL" id="JNAL01000007">
    <property type="protein sequence ID" value="KGF96666.1"/>
    <property type="molecule type" value="Genomic_DNA"/>
</dbReference>
<organism evidence="1 2">
    <name type="scientific">Prochlorococcus marinus str. MIT 9201</name>
    <dbReference type="NCBI Taxonomy" id="93057"/>
    <lineage>
        <taxon>Bacteria</taxon>
        <taxon>Bacillati</taxon>
        <taxon>Cyanobacteriota</taxon>
        <taxon>Cyanophyceae</taxon>
        <taxon>Synechococcales</taxon>
        <taxon>Prochlorococcaceae</taxon>
        <taxon>Prochlorococcus</taxon>
    </lineage>
</organism>
<accession>A0A0A2A778</accession>
<sequence length="85" mass="10172">MRLNKIEGLKPLLPNRKYGQKWEDLEYGISARSLIEKSDTPLAIDLKINSGYWEKIEKAEKSRLKYFHEIDRNIEKLTKKRFSNF</sequence>
<protein>
    <submittedName>
        <fullName evidence="1">Uncharacterized protein</fullName>
    </submittedName>
</protein>